<evidence type="ECO:0000256" key="1">
    <source>
        <dbReference type="ARBA" id="ARBA00004651"/>
    </source>
</evidence>
<dbReference type="RefSeq" id="WP_132012194.1">
    <property type="nucleotide sequence ID" value="NZ_SLUN01000001.1"/>
</dbReference>
<keyword evidence="7 9" id="KW-0472">Membrane</keyword>
<keyword evidence="3" id="KW-0813">Transport</keyword>
<keyword evidence="6 9" id="KW-1133">Transmembrane helix</keyword>
<sequence length="275" mass="29923">MDIATLIGIFAGLICIGYGLASGGSPRAFWDLPSLFIVLGGGLASTLISYRLGEIAKISKVVANAFTHRQDSVFVTMEFLLHLANKARQEGLLSLEPEIEQMNDAFLKNPLELVIDGDEPESIRDSMLAELDSLKARHAKGQALFKTLGSMFPAWGMIGTLIGLINLLRSLDDPSKIGPAMAVALVTTFYGSILANFICLPIANKLAIKSKEEIQLKEMILEAVLALESGSNPRMIEKKMLNFLSPSQKAEYQKWKERPRPEQSSSAVGDTVAAE</sequence>
<dbReference type="InterPro" id="IPR047055">
    <property type="entry name" value="MotA-like"/>
</dbReference>
<dbReference type="Pfam" id="PF01618">
    <property type="entry name" value="MotA_ExbB"/>
    <property type="match status" value="1"/>
</dbReference>
<dbReference type="GO" id="GO:0071978">
    <property type="term" value="P:bacterial-type flagellum-dependent swarming motility"/>
    <property type="evidence" value="ECO:0007669"/>
    <property type="project" value="InterPro"/>
</dbReference>
<name>A0A4R1SDR3_HYDET</name>
<comment type="caution">
    <text evidence="11">The sequence shown here is derived from an EMBL/GenBank/DDBJ whole genome shotgun (WGS) entry which is preliminary data.</text>
</comment>
<dbReference type="AlphaFoldDB" id="A0A4R1SDR3"/>
<evidence type="ECO:0000256" key="5">
    <source>
        <dbReference type="ARBA" id="ARBA00022692"/>
    </source>
</evidence>
<dbReference type="PROSITE" id="PS01307">
    <property type="entry name" value="MOTA"/>
    <property type="match status" value="1"/>
</dbReference>
<protein>
    <submittedName>
        <fullName evidence="11">Chemotaxis protein MotA</fullName>
    </submittedName>
</protein>
<dbReference type="GO" id="GO:0005886">
    <property type="term" value="C:plasma membrane"/>
    <property type="evidence" value="ECO:0007669"/>
    <property type="project" value="UniProtKB-SubCell"/>
</dbReference>
<organism evidence="11 12">
    <name type="scientific">Hydrogenispora ethanolica</name>
    <dbReference type="NCBI Taxonomy" id="1082276"/>
    <lineage>
        <taxon>Bacteria</taxon>
        <taxon>Bacillati</taxon>
        <taxon>Bacillota</taxon>
        <taxon>Hydrogenispora</taxon>
    </lineage>
</organism>
<dbReference type="OrthoDB" id="9806929at2"/>
<keyword evidence="12" id="KW-1185">Reference proteome</keyword>
<keyword evidence="4" id="KW-1003">Cell membrane</keyword>
<feature type="domain" description="MotA/TolQ/ExbB proton channel" evidence="10">
    <location>
        <begin position="100"/>
        <end position="218"/>
    </location>
</feature>
<dbReference type="InterPro" id="IPR002898">
    <property type="entry name" value="MotA_ExbB_proton_chnl"/>
</dbReference>
<proteinExistence type="inferred from homology"/>
<feature type="compositionally biased region" description="Basic and acidic residues" evidence="8">
    <location>
        <begin position="252"/>
        <end position="261"/>
    </location>
</feature>
<evidence type="ECO:0000259" key="10">
    <source>
        <dbReference type="Pfam" id="PF01618"/>
    </source>
</evidence>
<feature type="region of interest" description="Disordered" evidence="8">
    <location>
        <begin position="252"/>
        <end position="275"/>
    </location>
</feature>
<evidence type="ECO:0000256" key="8">
    <source>
        <dbReference type="SAM" id="MobiDB-lite"/>
    </source>
</evidence>
<evidence type="ECO:0000256" key="2">
    <source>
        <dbReference type="ARBA" id="ARBA00008038"/>
    </source>
</evidence>
<evidence type="ECO:0000256" key="4">
    <source>
        <dbReference type="ARBA" id="ARBA00022475"/>
    </source>
</evidence>
<evidence type="ECO:0000256" key="9">
    <source>
        <dbReference type="SAM" id="Phobius"/>
    </source>
</evidence>
<evidence type="ECO:0000313" key="11">
    <source>
        <dbReference type="EMBL" id="TCL76792.1"/>
    </source>
</evidence>
<dbReference type="InterPro" id="IPR000540">
    <property type="entry name" value="Flag_MotA_CS"/>
</dbReference>
<keyword evidence="5 9" id="KW-0812">Transmembrane</keyword>
<dbReference type="PANTHER" id="PTHR30433:SF2">
    <property type="entry name" value="MOTILITY PROTEIN A"/>
    <property type="match status" value="1"/>
</dbReference>
<feature type="transmembrane region" description="Helical" evidence="9">
    <location>
        <begin position="180"/>
        <end position="203"/>
    </location>
</feature>
<evidence type="ECO:0000256" key="3">
    <source>
        <dbReference type="ARBA" id="ARBA00022448"/>
    </source>
</evidence>
<dbReference type="Proteomes" id="UP000295008">
    <property type="component" value="Unassembled WGS sequence"/>
</dbReference>
<comment type="subcellular location">
    <subcellularLocation>
        <location evidence="1">Cell membrane</location>
        <topology evidence="1">Multi-pass membrane protein</topology>
    </subcellularLocation>
</comment>
<evidence type="ECO:0000313" key="12">
    <source>
        <dbReference type="Proteomes" id="UP000295008"/>
    </source>
</evidence>
<gene>
    <name evidence="11" type="ORF">EDC14_100172</name>
</gene>
<dbReference type="PANTHER" id="PTHR30433">
    <property type="entry name" value="CHEMOTAXIS PROTEIN MOTA"/>
    <property type="match status" value="1"/>
</dbReference>
<feature type="transmembrane region" description="Helical" evidence="9">
    <location>
        <begin position="143"/>
        <end position="168"/>
    </location>
</feature>
<accession>A0A4R1SDR3</accession>
<dbReference type="EMBL" id="SLUN01000001">
    <property type="protein sequence ID" value="TCL76792.1"/>
    <property type="molecule type" value="Genomic_DNA"/>
</dbReference>
<evidence type="ECO:0000256" key="6">
    <source>
        <dbReference type="ARBA" id="ARBA00022989"/>
    </source>
</evidence>
<comment type="similarity">
    <text evidence="2">Belongs to the MotA family.</text>
</comment>
<evidence type="ECO:0000256" key="7">
    <source>
        <dbReference type="ARBA" id="ARBA00023136"/>
    </source>
</evidence>
<reference evidence="11 12" key="1">
    <citation type="submission" date="2019-03" db="EMBL/GenBank/DDBJ databases">
        <title>Genomic Encyclopedia of Type Strains, Phase IV (KMG-IV): sequencing the most valuable type-strain genomes for metagenomic binning, comparative biology and taxonomic classification.</title>
        <authorList>
            <person name="Goeker M."/>
        </authorList>
    </citation>
    <scope>NUCLEOTIDE SEQUENCE [LARGE SCALE GENOMIC DNA]</scope>
    <source>
        <strain evidence="11 12">LX-B</strain>
    </source>
</reference>
<feature type="transmembrane region" description="Helical" evidence="9">
    <location>
        <begin position="31"/>
        <end position="50"/>
    </location>
</feature>
<dbReference type="GO" id="GO:0006935">
    <property type="term" value="P:chemotaxis"/>
    <property type="evidence" value="ECO:0007669"/>
    <property type="project" value="InterPro"/>
</dbReference>